<reference evidence="1" key="1">
    <citation type="submission" date="2011-10" db="EMBL/GenBank/DDBJ databases">
        <title>The Genome Sequence of Oxalobacter formigenes HOxBLS.</title>
        <authorList>
            <consortium name="The Broad Institute Genome Sequencing Platform"/>
            <person name="Earl A."/>
            <person name="Ward D."/>
            <person name="Feldgarden M."/>
            <person name="Gevers D."/>
            <person name="Allison M.J."/>
            <person name="Humphrey S."/>
            <person name="Young S.K."/>
            <person name="Zeng Q."/>
            <person name="Gargeya S."/>
            <person name="Fitzgerald M."/>
            <person name="Haas B."/>
            <person name="Abouelleil A."/>
            <person name="Alvarado L."/>
            <person name="Arachchi H.M."/>
            <person name="Berlin A."/>
            <person name="Brown A."/>
            <person name="Chapman S.B."/>
            <person name="Chen Z."/>
            <person name="Dunbar C."/>
            <person name="Freedman E."/>
            <person name="Gearin G."/>
            <person name="Goldberg J."/>
            <person name="Griggs A."/>
            <person name="Gujja S."/>
            <person name="Heiman D."/>
            <person name="Howarth C."/>
            <person name="Larson L."/>
            <person name="Lui A."/>
            <person name="MacDonald P.J.P."/>
            <person name="Montmayeur A."/>
            <person name="Murphy C."/>
            <person name="Neiman D."/>
            <person name="Pearson M."/>
            <person name="Priest M."/>
            <person name="Roberts A."/>
            <person name="Saif S."/>
            <person name="Shea T."/>
            <person name="Shenoy N."/>
            <person name="Sisk P."/>
            <person name="Stolte C."/>
            <person name="Sykes S."/>
            <person name="Wortman J."/>
            <person name="Nusbaum C."/>
            <person name="Birren B."/>
        </authorList>
    </citation>
    <scope>NUCLEOTIDE SEQUENCE [LARGE SCALE GENOMIC DNA]</scope>
    <source>
        <strain evidence="1">HOxBLS</strain>
    </source>
</reference>
<protein>
    <submittedName>
        <fullName evidence="1">Uncharacterized protein</fullName>
    </submittedName>
</protein>
<accession>T5LT73</accession>
<gene>
    <name evidence="1" type="ORF">OFAG_02194</name>
</gene>
<sequence length="118" mass="13325">MNLLKPAGKEICRIIRHTTCEKAKRLARPILAHDAFRDTPAIAPCEKTGKKHPDSRHELALKTVKEGRVENRMNKKGQKSLEPACIPGLTGLAKHFDCRTVRVKIREKTAGKRREIPL</sequence>
<evidence type="ECO:0000313" key="1">
    <source>
        <dbReference type="EMBL" id="EQM95249.1"/>
    </source>
</evidence>
<evidence type="ECO:0000313" key="2">
    <source>
        <dbReference type="Proteomes" id="UP000003973"/>
    </source>
</evidence>
<keyword evidence="2" id="KW-1185">Reference proteome</keyword>
<dbReference type="Proteomes" id="UP000003973">
    <property type="component" value="Unassembled WGS sequence"/>
</dbReference>
<dbReference type="RefSeq" id="WP_020994984.1">
    <property type="nucleotide sequence ID" value="NZ_CABMNL010000001.1"/>
</dbReference>
<dbReference type="EMBL" id="ACDP02000014">
    <property type="protein sequence ID" value="EQM95249.1"/>
    <property type="molecule type" value="Genomic_DNA"/>
</dbReference>
<comment type="caution">
    <text evidence="1">The sequence shown here is derived from an EMBL/GenBank/DDBJ whole genome shotgun (WGS) entry which is preliminary data.</text>
</comment>
<name>T5LT73_9BURK</name>
<organism evidence="1 2">
    <name type="scientific">Oxalobacter paraformigenes</name>
    <dbReference type="NCBI Taxonomy" id="556268"/>
    <lineage>
        <taxon>Bacteria</taxon>
        <taxon>Pseudomonadati</taxon>
        <taxon>Pseudomonadota</taxon>
        <taxon>Betaproteobacteria</taxon>
        <taxon>Burkholderiales</taxon>
        <taxon>Oxalobacteraceae</taxon>
        <taxon>Oxalobacter</taxon>
    </lineage>
</organism>
<dbReference type="AlphaFoldDB" id="T5LT73"/>
<proteinExistence type="predicted"/>
<dbReference type="HOGENOM" id="CLU_2070745_0_0_4"/>